<proteinExistence type="predicted"/>
<keyword evidence="3" id="KW-1185">Reference proteome</keyword>
<name>A0A3A4A3R8_9ACTN</name>
<evidence type="ECO:0000313" key="3">
    <source>
        <dbReference type="Proteomes" id="UP000265768"/>
    </source>
</evidence>
<evidence type="ECO:0000313" key="2">
    <source>
        <dbReference type="EMBL" id="RJL19348.1"/>
    </source>
</evidence>
<dbReference type="EMBL" id="QZEY01000040">
    <property type="protein sequence ID" value="RJL19348.1"/>
    <property type="molecule type" value="Genomic_DNA"/>
</dbReference>
<sequence>MGPAEERAVRKLAIGLDLPPELLLGLGDSNHWSAWQIEESGVNVHVTPLLTLLCEAITSQVYRHAIADLVSDPDEYAIFGDTSELTRRQGRGEALELHDRGLLSDAALLREYGYDLDDLPDREEGARILARRLAVAHPALAPMLLPRLGIDVPAGTAPAEVVVRERATVEAVEAPPQEDRRELPASDAGATLPATPATTAAAGVVLPREDAGDARRWLLATLEMATVQALERAGRRLVRSQPRSQRGQYSQIPPAEVHRHLAVQRDDLDHILAGAYPDVPALAATPCVRQLVDDYVRALLLGGRPHQRRYLEAALAQSECADIA</sequence>
<accession>A0A3A4A3R8</accession>
<evidence type="ECO:0000256" key="1">
    <source>
        <dbReference type="SAM" id="MobiDB-lite"/>
    </source>
</evidence>
<comment type="caution">
    <text evidence="2">The sequence shown here is derived from an EMBL/GenBank/DDBJ whole genome shotgun (WGS) entry which is preliminary data.</text>
</comment>
<dbReference type="Proteomes" id="UP000265768">
    <property type="component" value="Unassembled WGS sequence"/>
</dbReference>
<reference evidence="2 3" key="1">
    <citation type="submission" date="2018-09" db="EMBL/GenBank/DDBJ databases">
        <title>YIM 75507 draft genome.</title>
        <authorList>
            <person name="Tang S."/>
            <person name="Feng Y."/>
        </authorList>
    </citation>
    <scope>NUCLEOTIDE SEQUENCE [LARGE SCALE GENOMIC DNA]</scope>
    <source>
        <strain evidence="2 3">YIM 75507</strain>
    </source>
</reference>
<dbReference type="AlphaFoldDB" id="A0A3A4A3R8"/>
<protein>
    <submittedName>
        <fullName evidence="2">Uncharacterized protein</fullName>
    </submittedName>
</protein>
<feature type="region of interest" description="Disordered" evidence="1">
    <location>
        <begin position="172"/>
        <end position="193"/>
    </location>
</feature>
<gene>
    <name evidence="2" type="ORF">D5H75_40505</name>
</gene>
<organism evidence="2 3">
    <name type="scientific">Bailinhaonella thermotolerans</name>
    <dbReference type="NCBI Taxonomy" id="1070861"/>
    <lineage>
        <taxon>Bacteria</taxon>
        <taxon>Bacillati</taxon>
        <taxon>Actinomycetota</taxon>
        <taxon>Actinomycetes</taxon>
        <taxon>Streptosporangiales</taxon>
        <taxon>Streptosporangiaceae</taxon>
        <taxon>Bailinhaonella</taxon>
    </lineage>
</organism>